<dbReference type="AlphaFoldDB" id="A0A7J5ZHS7"/>
<organism evidence="1 2">
    <name type="scientific">Ameiurus melas</name>
    <name type="common">Black bullhead</name>
    <name type="synonym">Silurus melas</name>
    <dbReference type="NCBI Taxonomy" id="219545"/>
    <lineage>
        <taxon>Eukaryota</taxon>
        <taxon>Metazoa</taxon>
        <taxon>Chordata</taxon>
        <taxon>Craniata</taxon>
        <taxon>Vertebrata</taxon>
        <taxon>Euteleostomi</taxon>
        <taxon>Actinopterygii</taxon>
        <taxon>Neopterygii</taxon>
        <taxon>Teleostei</taxon>
        <taxon>Ostariophysi</taxon>
        <taxon>Siluriformes</taxon>
        <taxon>Ictaluridae</taxon>
        <taxon>Ameiurus</taxon>
    </lineage>
</organism>
<dbReference type="Proteomes" id="UP000593565">
    <property type="component" value="Unassembled WGS sequence"/>
</dbReference>
<sequence>MRLLHFCRSLGIIWNEAPETQNPEVCKRGILTSASGSVLCNVFMQYVPCNITATYLRCIFKIENKCPYQESLSTYDSLIKI</sequence>
<dbReference type="EMBL" id="JAAGNN010000040">
    <property type="protein sequence ID" value="KAF4070175.1"/>
    <property type="molecule type" value="Genomic_DNA"/>
</dbReference>
<name>A0A7J5ZHS7_AMEME</name>
<proteinExistence type="predicted"/>
<accession>A0A7J5ZHS7</accession>
<comment type="caution">
    <text evidence="1">The sequence shown here is derived from an EMBL/GenBank/DDBJ whole genome shotgun (WGS) entry which is preliminary data.</text>
</comment>
<reference evidence="1 2" key="1">
    <citation type="submission" date="2020-02" db="EMBL/GenBank/DDBJ databases">
        <title>A chromosome-scale genome assembly of the black bullhead catfish (Ameiurus melas).</title>
        <authorList>
            <person name="Wen M."/>
            <person name="Zham M."/>
            <person name="Cabau C."/>
            <person name="Klopp C."/>
            <person name="Donnadieu C."/>
            <person name="Roques C."/>
            <person name="Bouchez O."/>
            <person name="Lampietro C."/>
            <person name="Jouanno E."/>
            <person name="Herpin A."/>
            <person name="Louis A."/>
            <person name="Berthelot C."/>
            <person name="Parey E."/>
            <person name="Roest-Crollius H."/>
            <person name="Braasch I."/>
            <person name="Postlethwait J."/>
            <person name="Robinson-Rechavi M."/>
            <person name="Echchiki A."/>
            <person name="Begum T."/>
            <person name="Montfort J."/>
            <person name="Schartl M."/>
            <person name="Bobe J."/>
            <person name="Guiguen Y."/>
        </authorList>
    </citation>
    <scope>NUCLEOTIDE SEQUENCE [LARGE SCALE GENOMIC DNA]</scope>
    <source>
        <strain evidence="1">M_S1</strain>
        <tissue evidence="1">Blood</tissue>
    </source>
</reference>
<protein>
    <submittedName>
        <fullName evidence="1">Uncharacterized protein</fullName>
    </submittedName>
</protein>
<keyword evidence="2" id="KW-1185">Reference proteome</keyword>
<evidence type="ECO:0000313" key="1">
    <source>
        <dbReference type="EMBL" id="KAF4070175.1"/>
    </source>
</evidence>
<gene>
    <name evidence="1" type="ORF">AMELA_G00296140</name>
</gene>
<evidence type="ECO:0000313" key="2">
    <source>
        <dbReference type="Proteomes" id="UP000593565"/>
    </source>
</evidence>